<evidence type="ECO:0000313" key="2">
    <source>
        <dbReference type="EMBL" id="WOO43188.1"/>
    </source>
</evidence>
<name>A0AAQ3QX04_9BACT</name>
<gene>
    <name evidence="2" type="ORF">RZN69_08785</name>
</gene>
<accession>A0AAQ3QX04</accession>
<evidence type="ECO:0000256" key="1">
    <source>
        <dbReference type="SAM" id="SignalP"/>
    </source>
</evidence>
<dbReference type="KEGG" id="puo:RZN69_08785"/>
<feature type="chain" id="PRO_5042892176" description="Alginate biosynthesis protein AlgF" evidence="1">
    <location>
        <begin position="26"/>
        <end position="224"/>
    </location>
</feature>
<keyword evidence="3" id="KW-1185">Reference proteome</keyword>
<evidence type="ECO:0008006" key="4">
    <source>
        <dbReference type="Google" id="ProtNLM"/>
    </source>
</evidence>
<dbReference type="Proteomes" id="UP001304300">
    <property type="component" value="Chromosome"/>
</dbReference>
<sequence length="224" mass="24784">MRYQALYVLFGVIFLFLSASSVAFAVDDDELVEIDFEVISMKGTIRDLFYVNSDGNKIPLLAYEGSRSFEYTYKGGPILRLFSGDNVENATPVAEVNLAGAGPENLLLISPKSDGAYSALLLRDGAASHPLGSYRFFNFTDASVAVVANDSQHLLAPMSDNIVEVFPEDSSGTTCRIRVAIREEDTWRKLYANTWIGSSKSRYLAIIQRNESGKTTIRRIKDTL</sequence>
<dbReference type="EMBL" id="CP136920">
    <property type="protein sequence ID" value="WOO43188.1"/>
    <property type="molecule type" value="Genomic_DNA"/>
</dbReference>
<organism evidence="2 3">
    <name type="scientific">Rubellicoccus peritrichatus</name>
    <dbReference type="NCBI Taxonomy" id="3080537"/>
    <lineage>
        <taxon>Bacteria</taxon>
        <taxon>Pseudomonadati</taxon>
        <taxon>Verrucomicrobiota</taxon>
        <taxon>Opitutia</taxon>
        <taxon>Puniceicoccales</taxon>
        <taxon>Cerasicoccaceae</taxon>
        <taxon>Rubellicoccus</taxon>
    </lineage>
</organism>
<feature type="signal peptide" evidence="1">
    <location>
        <begin position="1"/>
        <end position="25"/>
    </location>
</feature>
<keyword evidence="1" id="KW-0732">Signal</keyword>
<reference evidence="2 3" key="1">
    <citation type="submission" date="2023-10" db="EMBL/GenBank/DDBJ databases">
        <title>Rubellicoccus peritrichatus gen. nov., sp. nov., isolated from an algae of coral reef tank.</title>
        <authorList>
            <person name="Luo J."/>
        </authorList>
    </citation>
    <scope>NUCLEOTIDE SEQUENCE [LARGE SCALE GENOMIC DNA]</scope>
    <source>
        <strain evidence="2 3">CR14</strain>
    </source>
</reference>
<dbReference type="RefSeq" id="WP_317835730.1">
    <property type="nucleotide sequence ID" value="NZ_CP136920.1"/>
</dbReference>
<proteinExistence type="predicted"/>
<evidence type="ECO:0000313" key="3">
    <source>
        <dbReference type="Proteomes" id="UP001304300"/>
    </source>
</evidence>
<dbReference type="AlphaFoldDB" id="A0AAQ3QX04"/>
<protein>
    <recommendedName>
        <fullName evidence="4">Alginate biosynthesis protein AlgF</fullName>
    </recommendedName>
</protein>